<keyword evidence="2" id="KW-1185">Reference proteome</keyword>
<reference evidence="1 2" key="1">
    <citation type="submission" date="2019-07" db="EMBL/GenBank/DDBJ databases">
        <title>Genomics analysis of Aphanomyces spp. identifies a new class of oomycete effector associated with host adaptation.</title>
        <authorList>
            <person name="Gaulin E."/>
        </authorList>
    </citation>
    <scope>NUCLEOTIDE SEQUENCE [LARGE SCALE GENOMIC DNA]</scope>
    <source>
        <strain evidence="1 2">ATCC 201684</strain>
    </source>
</reference>
<name>A0A6G0X168_9STRA</name>
<accession>A0A6G0X168</accession>
<dbReference type="VEuPathDB" id="FungiDB:AeMF1_019143"/>
<gene>
    <name evidence="1" type="ORF">Ae201684_009787</name>
</gene>
<dbReference type="AlphaFoldDB" id="A0A6G0X168"/>
<evidence type="ECO:0000313" key="1">
    <source>
        <dbReference type="EMBL" id="KAF0733553.1"/>
    </source>
</evidence>
<dbReference type="Proteomes" id="UP000481153">
    <property type="component" value="Unassembled WGS sequence"/>
</dbReference>
<evidence type="ECO:0008006" key="3">
    <source>
        <dbReference type="Google" id="ProtNLM"/>
    </source>
</evidence>
<dbReference type="InterPro" id="IPR029063">
    <property type="entry name" value="SAM-dependent_MTases_sf"/>
</dbReference>
<dbReference type="EMBL" id="VJMJ01000122">
    <property type="protein sequence ID" value="KAF0733553.1"/>
    <property type="molecule type" value="Genomic_DNA"/>
</dbReference>
<comment type="caution">
    <text evidence="1">The sequence shown here is derived from an EMBL/GenBank/DDBJ whole genome shotgun (WGS) entry which is preliminary data.</text>
</comment>
<dbReference type="InterPro" id="IPR019410">
    <property type="entry name" value="Methyltransf_16"/>
</dbReference>
<dbReference type="PANTHER" id="PTHR14614:SF109">
    <property type="entry name" value="RIBOSOMAL LYSINE N-METHYLTRANSFERASE 5"/>
    <property type="match status" value="1"/>
</dbReference>
<sequence length="247" mass="27688">MYPDDFDVHLIMTSVHDVDDDWLWGRLAQPSFKYKIQEPKHGIEYITAIQDRSICESETPAAASHGHIVWDAAIALADYCQESKLDCKHVLELGAGIGLVGMTLSAMGCPNVVLSDQRYCLPLLEKNIAENFPATHPLPPRTAELQWGDDKASAAFKNVDLIVASDVIYNSSVFPLLYRTLDKIASPSTVVLFCYEVRNADLEAEFFAGLRRHGYTCDEIAFSSSQVEYPEEIHLIRVQKTERHVMA</sequence>
<organism evidence="1 2">
    <name type="scientific">Aphanomyces euteiches</name>
    <dbReference type="NCBI Taxonomy" id="100861"/>
    <lineage>
        <taxon>Eukaryota</taxon>
        <taxon>Sar</taxon>
        <taxon>Stramenopiles</taxon>
        <taxon>Oomycota</taxon>
        <taxon>Saprolegniomycetes</taxon>
        <taxon>Saprolegniales</taxon>
        <taxon>Verrucalvaceae</taxon>
        <taxon>Aphanomyces</taxon>
    </lineage>
</organism>
<evidence type="ECO:0000313" key="2">
    <source>
        <dbReference type="Proteomes" id="UP000481153"/>
    </source>
</evidence>
<dbReference type="Pfam" id="PF10294">
    <property type="entry name" value="Methyltransf_16"/>
    <property type="match status" value="1"/>
</dbReference>
<protein>
    <recommendedName>
        <fullName evidence="3">FAM86 N-terminal domain-containing protein</fullName>
    </recommendedName>
</protein>
<proteinExistence type="predicted"/>
<dbReference type="SUPFAM" id="SSF53335">
    <property type="entry name" value="S-adenosyl-L-methionine-dependent methyltransferases"/>
    <property type="match status" value="1"/>
</dbReference>
<dbReference type="PANTHER" id="PTHR14614">
    <property type="entry name" value="HEPATOCELLULAR CARCINOMA-ASSOCIATED ANTIGEN"/>
    <property type="match status" value="1"/>
</dbReference>
<dbReference type="Gene3D" id="3.40.50.150">
    <property type="entry name" value="Vaccinia Virus protein VP39"/>
    <property type="match status" value="1"/>
</dbReference>